<accession>A0A2M6ZFT0</accession>
<evidence type="ECO:0000259" key="1">
    <source>
        <dbReference type="PROSITE" id="PS51278"/>
    </source>
</evidence>
<organism evidence="2 3">
    <name type="scientific">Candidatus Desantisbacteria bacterium CG07_land_8_20_14_0_80_39_15</name>
    <dbReference type="NCBI Taxonomy" id="1974549"/>
    <lineage>
        <taxon>Bacteria</taxon>
        <taxon>Candidatus Desantisiibacteriota</taxon>
    </lineage>
</organism>
<gene>
    <name evidence="2" type="ORF">COS91_05645</name>
</gene>
<dbReference type="Gene3D" id="3.60.20.10">
    <property type="entry name" value="Glutamine Phosphoribosylpyrophosphate, subunit 1, domain 1"/>
    <property type="match status" value="1"/>
</dbReference>
<sequence length="127" mass="13637">MSGVIGVYSTKKNNIAESLFYGLTALQHRGESGAGISVAKENGDILTKGGVGLVYYLFKDELELLKAVEPCAGIGHVLYEGTTSIQPTEAPGKNYKIVFAMDGVLMGLKGKHDIIARDMFLNALEKE</sequence>
<feature type="non-terminal residue" evidence="2">
    <location>
        <position position="127"/>
    </location>
</feature>
<dbReference type="InterPro" id="IPR017932">
    <property type="entry name" value="GATase_2_dom"/>
</dbReference>
<dbReference type="AlphaFoldDB" id="A0A2M6ZFT0"/>
<reference evidence="3" key="1">
    <citation type="submission" date="2017-09" db="EMBL/GenBank/DDBJ databases">
        <title>Depth-based differentiation of microbial function through sediment-hosted aquifers and enrichment of novel symbionts in the deep terrestrial subsurface.</title>
        <authorList>
            <person name="Probst A.J."/>
            <person name="Ladd B."/>
            <person name="Jarett J.K."/>
            <person name="Geller-Mcgrath D.E."/>
            <person name="Sieber C.M.K."/>
            <person name="Emerson J.B."/>
            <person name="Anantharaman K."/>
            <person name="Thomas B.C."/>
            <person name="Malmstrom R."/>
            <person name="Stieglmeier M."/>
            <person name="Klingl A."/>
            <person name="Woyke T."/>
            <person name="Ryan C.M."/>
            <person name="Banfield J.F."/>
        </authorList>
    </citation>
    <scope>NUCLEOTIDE SEQUENCE [LARGE SCALE GENOMIC DNA]</scope>
</reference>
<feature type="domain" description="Glutamine amidotransferase type-2" evidence="1">
    <location>
        <begin position="2"/>
        <end position="127"/>
    </location>
</feature>
<dbReference type="PROSITE" id="PS51278">
    <property type="entry name" value="GATASE_TYPE_2"/>
    <property type="match status" value="1"/>
</dbReference>
<dbReference type="SUPFAM" id="SSF56235">
    <property type="entry name" value="N-terminal nucleophile aminohydrolases (Ntn hydrolases)"/>
    <property type="match status" value="1"/>
</dbReference>
<evidence type="ECO:0000313" key="2">
    <source>
        <dbReference type="EMBL" id="PIU51222.1"/>
    </source>
</evidence>
<protein>
    <recommendedName>
        <fullName evidence="1">Glutamine amidotransferase type-2 domain-containing protein</fullName>
    </recommendedName>
</protein>
<dbReference type="EMBL" id="PEWN01000089">
    <property type="protein sequence ID" value="PIU51222.1"/>
    <property type="molecule type" value="Genomic_DNA"/>
</dbReference>
<dbReference type="InterPro" id="IPR029055">
    <property type="entry name" value="Ntn_hydrolases_N"/>
</dbReference>
<name>A0A2M6ZFT0_9BACT</name>
<comment type="caution">
    <text evidence="2">The sequence shown here is derived from an EMBL/GenBank/DDBJ whole genome shotgun (WGS) entry which is preliminary data.</text>
</comment>
<evidence type="ECO:0000313" key="3">
    <source>
        <dbReference type="Proteomes" id="UP000229227"/>
    </source>
</evidence>
<dbReference type="Proteomes" id="UP000229227">
    <property type="component" value="Unassembled WGS sequence"/>
</dbReference>
<proteinExistence type="predicted"/>